<keyword evidence="6" id="KW-0378">Hydrolase</keyword>
<dbReference type="Proteomes" id="UP001153069">
    <property type="component" value="Unassembled WGS sequence"/>
</dbReference>
<protein>
    <submittedName>
        <fullName evidence="6">EXOnuclease</fullName>
    </submittedName>
</protein>
<evidence type="ECO:0000313" key="7">
    <source>
        <dbReference type="Proteomes" id="UP001153069"/>
    </source>
</evidence>
<evidence type="ECO:0000256" key="3">
    <source>
        <dbReference type="ARBA" id="ARBA00022448"/>
    </source>
</evidence>
<comment type="similarity">
    <text evidence="2">Belongs to the NUP186/NUP192/NUP205 family.</text>
</comment>
<dbReference type="EMBL" id="CAICTM010000050">
    <property type="protein sequence ID" value="CAB9499001.1"/>
    <property type="molecule type" value="Genomic_DNA"/>
</dbReference>
<keyword evidence="6" id="KW-0540">Nuclease</keyword>
<comment type="caution">
    <text evidence="6">The sequence shown here is derived from an EMBL/GenBank/DDBJ whole genome shotgun (WGS) entry which is preliminary data.</text>
</comment>
<comment type="subcellular location">
    <subcellularLocation>
        <location evidence="1">Nucleus</location>
    </subcellularLocation>
</comment>
<dbReference type="GO" id="GO:0004527">
    <property type="term" value="F:exonuclease activity"/>
    <property type="evidence" value="ECO:0007669"/>
    <property type="project" value="UniProtKB-KW"/>
</dbReference>
<evidence type="ECO:0000313" key="6">
    <source>
        <dbReference type="EMBL" id="CAB9499001.1"/>
    </source>
</evidence>
<dbReference type="InterPro" id="IPR021827">
    <property type="entry name" value="Nup186/Nup192/Nup205"/>
</dbReference>
<dbReference type="PANTHER" id="PTHR31344">
    <property type="entry name" value="NUCLEAR PORE COMPLEX PROTEIN NUP205"/>
    <property type="match status" value="1"/>
</dbReference>
<keyword evidence="4" id="KW-0539">Nucleus</keyword>
<proteinExistence type="inferred from homology"/>
<feature type="compositionally biased region" description="Low complexity" evidence="5">
    <location>
        <begin position="1"/>
        <end position="34"/>
    </location>
</feature>
<dbReference type="PANTHER" id="PTHR31344:SF0">
    <property type="entry name" value="NUCLEAR PORE COMPLEX PROTEIN NUP205"/>
    <property type="match status" value="1"/>
</dbReference>
<feature type="region of interest" description="Disordered" evidence="5">
    <location>
        <begin position="1"/>
        <end position="65"/>
    </location>
</feature>
<evidence type="ECO:0000256" key="4">
    <source>
        <dbReference type="ARBA" id="ARBA00023242"/>
    </source>
</evidence>
<accession>A0A9N8H342</accession>
<sequence length="2386" mass="259483">MAFNFGAANPTPAPFGATAGTPGAPASTNAPAPFGFGGGTPAASTPGPGGVSFGSSQPAPAPSFGFSGNAPTAVAGTPAPAFTFGSTAANTPTPGNFGGSAAPSAAAPATGFAFGGTTPAPAPSAFSLGPTTAPATNAFSLSGATPAPGALATTTTTQQQPGMEVPAMSSLFPNEKVYDEITMLLSASESASEGGREAASELVQRLQCSNDEKALGKLLSSPKTLAYSNPDANIRNQLQTNPSVILPGQREATLVPEMLGEVIRIADDLRISEREALCLFAEVSNDERRLELEDQLQESFIDKSLADDKDNSLYPLALGRNVVKAAKELYFLERGRLSQLLLLLVQTRIQADQQPWGELIIEATDSLLQNNLIDNLVKIIREWTEIIVQIEAKLSLSASMNSFSAFPKEQQRKKHFDMVHLQFAVQERQIAAETLFYLAYHTQFTAGEVAGVIDVIKVLSNGINQSDKGLTLLNPFHDVPSSYQNPPHQVDTPWAPYQSNPGPLKEKTFLEWEKQLVKKTCQTTMPDLLRCVSALVMTVISSLDSKQTLVDRQTHRVNSFGVGNKLCPPGETSTSGLEPIHNRLTADGCAEWKRTDVCGLLCASYAMLLRSSPVLLSSPRAGSSSPSRARMRVFIACITAPMYLKSVTFARLCLLPALQRPSRVSSSACDSSEFFLSVLSEYVANFLETLSHSGNLPLSRKTWKREQDEGLQLKRDNQKQRREFKAWSGNRDDSPEEAVPKSVDLMARPDCMDDIAAFAIAVASLGSDYAIKFWSVSSENETHKLVPSRTLLQLKAMASKDDSLPPFYVAMLASLAGATNPSLSDSGASTVSNLLADPNEVQTSWTVVLSTLRWYFRQYDNSGSSAATSTGASMPPTNNYYYQRVMQQQQPPKSAQSSKPFQELGEANIFNLLGMLGLITNVASVSAEARLQILSTKLPITNENTGAVLGTDATLNVLFALSVAPLPPEVRGATLGAIANLICMDGLNDQDKAKMLIYATSAWELLEGCQILPVVLLDQIPPPIAVAQLNRSSGLKFPASSTSLAGSEASNKCPIPVDQTYAILYEMEHVESAKGRYTSTEGFIRLLNALFSCCSPSDLGKHWRLRTGCTPYVEYICHYVLPRATGSMGKKIGKLPFRSKADQVRLVSLALEVIETILVRYPMATGLDKQGGAVATDHAYRLLGQRGLAEKLVLNSTGSHIEEVRDDFENKLIDAKSLHAGGLQSQTPASFQGGPSSAIPRPKSPGFVVMANILSVSNSEVLTAILALLADLVPSLSSAGIGSSRLAETYALFKDTPPTMTSAKHAGKKDVDVTSSMREKLLEGLRPSFEDPQSFSGAVSWQERCVMHALQILCATAVREEAFYTAVTASRRQLQIVPIVRFDKPVASATELCVDRVHIARLFDRLSTSRDIIQCLIGCVGYSDASSDEHNACIAAGGLSTLFYIQQALRAPSIESLFGNSPVGHRRVRMAVARRMMRSFERCEFLPDSEMLALILSWLLSDCRRGEQATGLAHLLLGIGARDQLFLPGSEPQDCFAAILLMVNEFPFIVNEETSLYAANCFEIMVRLCDLKHVNNAVSLQRALAAMERLRSVSFWKNKLEFFSSWGGDRSFFDALSTPGHVNCNTIHSMAWILLGAATELHVLAGFSPSIGNTMPYIPPRPNNGLILANVLFGSNDDVVGNIVRHLPLQRLALDAARSPPQAAIRMAGRPLDGATEVTAGYSVLDKHALLTAVSHLKKEHFSDFEQWAELWNMAVKLDCAVSHLSEVLRLVIDVCLPYFVGETPGGFGLPLDSLLTQLSLTVARLEGMPEGSQYSARATWNLSWVVLVLSQAVAAVAEESGGGMDDLRRLRDQLALSVRRSGRRSSGNEASFHNERTAMLGAAMTEIMQAMRHDESTWDKSLALDVANVLASISLESVNQGSTTGGTAALRPTRAAIIARSSLGAFIMIWDEDVGAPLESLAHTVLSGIPPGEREPNAIPLLRLVGRMDLDVIGLVVQLVQIPFVGNLLLEAGLMRFLANAAEIYMTEEQRLLSVSNSRNVSIGFPPTLYRHLQIFRALMATSAQLSDAHMSMLPQQFFAVLGRYRIAIEPSFSRFAEYGKELCLLVQCWAQLSKLTSPATNSTLQDMPIARVECPYRGSVCETMIVETVLKIAENPLPENCVAELPYSFTKLNDAVASEVVQSVDAPGASWWESKLFKSRNSGLNGTLRNFDEWTEEDFAHAVLGTDILKPGLRVLMESGLRNLRFELLLVRGLFRLCKAAELIQQQLELLHRPQYNIMMQTDVGENSVVDLETRLRHLRELGPKISSCAHRLLLALVMRVKVIRLETENRSREPWSEYFKAVNDLLQYTDLESQGIPCTLGTKEQNSVRKLVESLRLLVVPYQ</sequence>
<dbReference type="Pfam" id="PF11894">
    <property type="entry name" value="Nup192"/>
    <property type="match status" value="2"/>
</dbReference>
<evidence type="ECO:0000256" key="1">
    <source>
        <dbReference type="ARBA" id="ARBA00004123"/>
    </source>
</evidence>
<dbReference type="OrthoDB" id="2019644at2759"/>
<name>A0A9N8H342_9STRA</name>
<reference evidence="6" key="1">
    <citation type="submission" date="2020-06" db="EMBL/GenBank/DDBJ databases">
        <authorList>
            <consortium name="Plant Systems Biology data submission"/>
        </authorList>
    </citation>
    <scope>NUCLEOTIDE SEQUENCE</scope>
    <source>
        <strain evidence="6">D6</strain>
    </source>
</reference>
<organism evidence="6 7">
    <name type="scientific">Seminavis robusta</name>
    <dbReference type="NCBI Taxonomy" id="568900"/>
    <lineage>
        <taxon>Eukaryota</taxon>
        <taxon>Sar</taxon>
        <taxon>Stramenopiles</taxon>
        <taxon>Ochrophyta</taxon>
        <taxon>Bacillariophyta</taxon>
        <taxon>Bacillariophyceae</taxon>
        <taxon>Bacillariophycidae</taxon>
        <taxon>Naviculales</taxon>
        <taxon>Naviculaceae</taxon>
        <taxon>Seminavis</taxon>
    </lineage>
</organism>
<keyword evidence="7" id="KW-1185">Reference proteome</keyword>
<evidence type="ECO:0000256" key="2">
    <source>
        <dbReference type="ARBA" id="ARBA00005892"/>
    </source>
</evidence>
<keyword evidence="3" id="KW-0813">Transport</keyword>
<evidence type="ECO:0000256" key="5">
    <source>
        <dbReference type="SAM" id="MobiDB-lite"/>
    </source>
</evidence>
<dbReference type="GO" id="GO:0005643">
    <property type="term" value="C:nuclear pore"/>
    <property type="evidence" value="ECO:0007669"/>
    <property type="project" value="InterPro"/>
</dbReference>
<gene>
    <name evidence="6" type="ORF">SEMRO_50_G029190.1</name>
</gene>
<feature type="region of interest" description="Disordered" evidence="5">
    <location>
        <begin position="709"/>
        <end position="738"/>
    </location>
</feature>
<keyword evidence="6" id="KW-0269">Exonuclease</keyword>
<feature type="compositionally biased region" description="Basic and acidic residues" evidence="5">
    <location>
        <begin position="709"/>
        <end position="733"/>
    </location>
</feature>